<dbReference type="PROSITE" id="PS00518">
    <property type="entry name" value="ZF_RING_1"/>
    <property type="match status" value="1"/>
</dbReference>
<dbReference type="InterPro" id="IPR017907">
    <property type="entry name" value="Znf_RING_CS"/>
</dbReference>
<comment type="catalytic activity">
    <reaction evidence="1">
        <text>S-ubiquitinyl-[E2 ubiquitin-conjugating enzyme]-L-cysteine + [acceptor protein]-L-lysine = [E2 ubiquitin-conjugating enzyme]-L-cysteine + N(6)-ubiquitinyl-[acceptor protein]-L-lysine.</text>
        <dbReference type="EC" id="2.3.2.27"/>
    </reaction>
</comment>
<evidence type="ECO:0000256" key="6">
    <source>
        <dbReference type="ARBA" id="ARBA00012483"/>
    </source>
</evidence>
<feature type="domain" description="RING-type" evidence="25">
    <location>
        <begin position="3433"/>
        <end position="3472"/>
    </location>
</feature>
<dbReference type="PANTHER" id="PTHR22605:SF16">
    <property type="entry name" value="E3 UBIQUITIN-PROTEIN LIGASE RNF213"/>
    <property type="match status" value="1"/>
</dbReference>
<dbReference type="GO" id="GO:0005811">
    <property type="term" value="C:lipid droplet"/>
    <property type="evidence" value="ECO:0007669"/>
    <property type="project" value="UniProtKB-SubCell"/>
</dbReference>
<keyword evidence="18" id="KW-0391">Immunity</keyword>
<organism evidence="26 27">
    <name type="scientific">Anas zonorhyncha</name>
    <name type="common">Eastern spot-billed duck</name>
    <dbReference type="NCBI Taxonomy" id="75864"/>
    <lineage>
        <taxon>Eukaryota</taxon>
        <taxon>Metazoa</taxon>
        <taxon>Chordata</taxon>
        <taxon>Craniata</taxon>
        <taxon>Vertebrata</taxon>
        <taxon>Euteleostomi</taxon>
        <taxon>Archelosauria</taxon>
        <taxon>Archosauria</taxon>
        <taxon>Dinosauria</taxon>
        <taxon>Saurischia</taxon>
        <taxon>Theropoda</taxon>
        <taxon>Coelurosauria</taxon>
        <taxon>Aves</taxon>
        <taxon>Neognathae</taxon>
        <taxon>Galloanserae</taxon>
        <taxon>Anseriformes</taxon>
        <taxon>Anatidae</taxon>
        <taxon>Anatinae</taxon>
        <taxon>Anas</taxon>
    </lineage>
</organism>
<evidence type="ECO:0000256" key="16">
    <source>
        <dbReference type="ARBA" id="ARBA00022833"/>
    </source>
</evidence>
<keyword evidence="17" id="KW-0067">ATP-binding</keyword>
<keyword evidence="9" id="KW-0551">Lipid droplet</keyword>
<dbReference type="GO" id="GO:0005829">
    <property type="term" value="C:cytosol"/>
    <property type="evidence" value="ECO:0007669"/>
    <property type="project" value="UniProtKB-SubCell"/>
</dbReference>
<keyword evidence="27" id="KW-1185">Reference proteome</keyword>
<keyword evidence="15" id="KW-0378">Hydrolase</keyword>
<dbReference type="SMART" id="SM00382">
    <property type="entry name" value="AAA"/>
    <property type="match status" value="2"/>
</dbReference>
<evidence type="ECO:0000256" key="1">
    <source>
        <dbReference type="ARBA" id="ARBA00000900"/>
    </source>
</evidence>
<evidence type="ECO:0000256" key="2">
    <source>
        <dbReference type="ARBA" id="ARBA00004502"/>
    </source>
</evidence>
<dbReference type="PROSITE" id="PS50089">
    <property type="entry name" value="ZF_RING_2"/>
    <property type="match status" value="1"/>
</dbReference>
<dbReference type="InterPro" id="IPR003593">
    <property type="entry name" value="AAA+_ATPase"/>
</dbReference>
<keyword evidence="8" id="KW-0037">Angiogenesis</keyword>
<evidence type="ECO:0000256" key="18">
    <source>
        <dbReference type="ARBA" id="ARBA00022859"/>
    </source>
</evidence>
<keyword evidence="19" id="KW-0443">Lipid metabolism</keyword>
<dbReference type="InterPro" id="IPR003959">
    <property type="entry name" value="ATPase_AAA_core"/>
</dbReference>
<comment type="similarity">
    <text evidence="5">Belongs to the AAA ATPase family.</text>
</comment>
<dbReference type="CDD" id="cd16561">
    <property type="entry name" value="RING-HC_RNF213"/>
    <property type="match status" value="1"/>
</dbReference>
<dbReference type="SUPFAM" id="SSF57850">
    <property type="entry name" value="RING/U-box"/>
    <property type="match status" value="1"/>
</dbReference>
<dbReference type="GO" id="GO:0008270">
    <property type="term" value="F:zinc ion binding"/>
    <property type="evidence" value="ECO:0007669"/>
    <property type="project" value="UniProtKB-KW"/>
</dbReference>
<dbReference type="FunFam" id="3.40.50.300:FF:000804">
    <property type="entry name" value="E3 ubiquitin-protein ligase RNF213"/>
    <property type="match status" value="1"/>
</dbReference>
<evidence type="ECO:0000256" key="11">
    <source>
        <dbReference type="ARBA" id="ARBA00022723"/>
    </source>
</evidence>
<dbReference type="InterPro" id="IPR013083">
    <property type="entry name" value="Znf_RING/FYVE/PHD"/>
</dbReference>
<keyword evidence="7" id="KW-0963">Cytoplasm</keyword>
<dbReference type="Pfam" id="PF00004">
    <property type="entry name" value="AAA"/>
    <property type="match status" value="1"/>
</dbReference>
<evidence type="ECO:0000256" key="3">
    <source>
        <dbReference type="ARBA" id="ARBA00004514"/>
    </source>
</evidence>
<dbReference type="Gene3D" id="3.30.40.10">
    <property type="entry name" value="Zinc/RING finger domain, C3HC4 (zinc finger)"/>
    <property type="match status" value="1"/>
</dbReference>
<reference evidence="26" key="2">
    <citation type="submission" date="2025-09" db="UniProtKB">
        <authorList>
            <consortium name="Ensembl"/>
        </authorList>
    </citation>
    <scope>IDENTIFICATION</scope>
</reference>
<dbReference type="Ensembl" id="ENSAZOT00000003292.1">
    <property type="protein sequence ID" value="ENSAZOP00000003101.1"/>
    <property type="gene ID" value="ENSAZOG00000001908.1"/>
</dbReference>
<dbReference type="InterPro" id="IPR018957">
    <property type="entry name" value="Znf_C3HC4_RING-type"/>
</dbReference>
<evidence type="ECO:0000256" key="17">
    <source>
        <dbReference type="ARBA" id="ARBA00022840"/>
    </source>
</evidence>
<keyword evidence="20" id="KW-0511">Multifunctional enzyme</keyword>
<dbReference type="GO" id="GO:0002040">
    <property type="term" value="P:sprouting angiogenesis"/>
    <property type="evidence" value="ECO:0007669"/>
    <property type="project" value="TreeGrafter"/>
</dbReference>
<evidence type="ECO:0000256" key="14">
    <source>
        <dbReference type="ARBA" id="ARBA00022786"/>
    </source>
</evidence>
<proteinExistence type="inferred from homology"/>
<evidence type="ECO:0000256" key="15">
    <source>
        <dbReference type="ARBA" id="ARBA00022801"/>
    </source>
</evidence>
<dbReference type="SUPFAM" id="SSF52540">
    <property type="entry name" value="P-loop containing nucleoside triphosphate hydrolases"/>
    <property type="match status" value="2"/>
</dbReference>
<dbReference type="FunFam" id="3.40.50.300:FF:000491">
    <property type="entry name" value="E3 ubiquitin-protein ligase RNF213"/>
    <property type="match status" value="1"/>
</dbReference>
<feature type="compositionally biased region" description="Basic and acidic residues" evidence="23">
    <location>
        <begin position="1"/>
        <end position="29"/>
    </location>
</feature>
<reference evidence="26" key="1">
    <citation type="submission" date="2025-08" db="UniProtKB">
        <authorList>
            <consortium name="Ensembl"/>
        </authorList>
    </citation>
    <scope>IDENTIFICATION</scope>
</reference>
<dbReference type="GO" id="GO:0006629">
    <property type="term" value="P:lipid metabolic process"/>
    <property type="evidence" value="ECO:0007669"/>
    <property type="project" value="UniProtKB-KW"/>
</dbReference>
<keyword evidence="13 22" id="KW-0863">Zinc-finger</keyword>
<dbReference type="InterPro" id="IPR001841">
    <property type="entry name" value="Znf_RING"/>
</dbReference>
<evidence type="ECO:0000256" key="10">
    <source>
        <dbReference type="ARBA" id="ARBA00022679"/>
    </source>
</evidence>
<comment type="subcellular location">
    <subcellularLocation>
        <location evidence="3">Cytoplasm</location>
        <location evidence="3">Cytosol</location>
    </subcellularLocation>
    <subcellularLocation>
        <location evidence="2">Lipid droplet</location>
    </subcellularLocation>
</comment>
<keyword evidence="24" id="KW-0472">Membrane</keyword>
<dbReference type="GO" id="GO:0005524">
    <property type="term" value="F:ATP binding"/>
    <property type="evidence" value="ECO:0007669"/>
    <property type="project" value="UniProtKB-KW"/>
</dbReference>
<dbReference type="EC" id="2.3.2.27" evidence="6"/>
<sequence>KKEKTQNEKAHEATEKTKQTKGPEIDRKNGASAVTNSSKNENQQKNQKPQLRNVLSFIMICAINVKKVILSIFFLFIFCSSVNQSECVTVYFHAVLSKDFKLNPETHKVFIKAQGVPGYLDWKDNVCELSCTKQLGEHGYLIEGCVALAKESMNKCIPYKYWVSCGEEHYEFIYKDPEPNNFVNRCLYINSALISNGEWHQYDDIVCAKPSRFQNLKSRILFQDKKKDIVNGKIIAANIMLENIFSILGTWSPVNLKNFFSQLKQFHCVTKEPCVYSGKKLAWDELDFGEQQVICLLLTDTRKEKFGYRALFLLLTLLGLIFEASQKDIAIKSKLALGLTLLGVVESFNLPTTKEDLAALCCLLSYSHTILFCYFSSLRTQLINLYQRCIDKEVDHWVWILPLLHLLAASAQCDSLSIEEDIWAGLEGIPFSLFCLPFRTNILQLMKEKKYLMDFDRTLVKSWISVLPTENLAEFIEDFSCDFLVSLQGVYYRLKNTGPSNNKVCLLAALPTRSWQSCLTLCLKLHESVCKRAKLVLEFKIPVTTARMISKVARLQPTAVSTEITSYNMEQFGQLISTIIVKSWPRASEQSKDDIDETLHHMLTWPDIKHVFSFSGRNTKLLEQLTDEAKNIMATADSLFMSVTDGIQQGSILVKHLEEILQHEKQFIWNKEVLKRELKVELQHSEDLRLKKLNKVVNVGERPIETYYSLSQELKRFAQKMHSFKDSLIFQQFWEETAKKMRQEDVLEEEEVVPVLDLDNVSSHLISPCFMSYERLYEDLRSGSLTLSAVDKIFKEFRNHSEIIKTELRIICELKPGEERDWVDQRFQQIQQYHEMHLALDAAKIIAHVKENLNLSGDFSVLTNLLHITEKFELYKTQKLESISSELMHAKKLLEGITVNRRGCLGELAKQKEFVCWVREALKDINELKVFVDLASISAGENDMDVDRVACFHDAVHGYSSLLYELRQESGFEDFMYSLRKLWRALETDENLPKKLRASAQHLEWLKTVKESHGSVELSSLSLAATINSRGVYVLRAPSDGQKVSLDNVLHLIIPESSEDNKPSRKYSLAELRELQNKLMLMSAKGEQGLEVEKFSETFSNVQRLAQAFIDLYSAGNMLFRSWFAQVYCSPKNKTCVFIDFHLGLIPVLEGKGEMAAVLPGLCKTMESFLERWKSFMCEKRLQHFYLNYYTAEQLVYLSTELGRGEPSQIALMMLSFLKHNCTVEDVLRASSSEVPPSSDKVVSDLPVLLDGEMDLTTRLECIWECYMSNMGSFLPNCLDVDTLGRCLKSLASWEREHITRDFPQDLLHVGQPNLITCPRSEVLTSALAIYMNSPNQPLPTFDEVLLCTPQTTAEQVGLFLRRCLIPCRGVEKIYTMLYADELSYDVSCRAEALFQHLQRFNSSYRLIILCNCEREHSYIPSVFSQYKVHMIPQRSLTEIQQYLQHHYRVTQPSNSAASVFKDNMCVGIVSSRRAGVGKSLYVRRLHERLQAQQPDCTELLKTIRLIEPAVDEDKVLKYLLPFLKRQQQTKPMIFHFDITSSVQSGVPEFLFKLLVLQYLTDINGNMWLRQKCHLYIIEILEVSPLPKEGSSARIPLSQKYNFLDVFPKITCKSPKEVLEMETLGNRSRDVSDPGMDEEEFYSEAFQRPFQYLKRFDSGCNLDTFCYEAHSVEGSPAECLQQFLIHCGLMDPSWSEIRNFAWFLNVQLRDCEASVFCNPDFVQDTLQGFKSFVVSFMILMARDFATPSLHISDQSSGRQSSSLENVAEDDLLPFRIRKKWESEPHPYLFFNDDRVSMTFIGFHFQPNDSKGVDAINPLNRKIIKRNVMTSQLYSGLLLQRVPFDIPFDTLSRHEKLERLCMVLGISWVTDPDETYELTTDNVLKILAIEMRFRCNIPVVIMGETGCGKTRLVKFLCQLRRSYVEVENMKLVKVHGGTTAEMIYARIKEAEALAIANKKQHGLDTVLFFDEANTTEAVSSIKEVLCDRTVEGKPLVPCSGLKIIAACNPYRKHTPKMIQRLELAGLGYRVKADETKDKLGSIPLRQLVYRVHALPPSMIPLVWDFGQLNDLTEKMYIQQIVQRVTECIPMSKSEAEVITEVLFASQRYMRERDDECSFVSLRDVERCMEVFKWFHKHSKLLLKELEKYLAEERASKSTERNTVIWSLVLAVGVCYHASLERKEEYRNTISQILPKPYDAQKKILEEITLMQDLFLSGVYLRDTIARNLALKENVFMMVICIELKIPLFLVGKPGSSKSLAKTIVADAMQGQAAHSDLFKDLKQIHLVSFQCSPLSTPEGIIGTFKHCARFQDGKNLDEYASVVVLDEIGLAEDSPKMPLKTLHPLLEDGCIDDVPLPHKKVGFIGISNWALDPAKMNRGIFVSRGDPSKEELIESAKGICCSARGALQKVEQYFHHFADAFENICKVQDREFFGLRDYYSLIKMFFALAKNSESDLTPRDIAEVILRNFSGKDDINALEIFTSQLPEKGEINARDISRIDLVRQNVYSSGEDGDCRYLLVLTENYAALQILQQAFFTARQQPEIIFGSSFPKDQEYTQICRNINRVKVCMETGQMVVLLNLQNLYESLYDALNQYYVYLAGQKYVDLGLGTHRVKCRVHPKFRLIVIEEKDVVYKHFPIPLINRLEKHYVDISTVLDKEQREAVRELKKWVHDFTTVNTEEHFMSKQKYSPSDVFVGYHSDTCASVVLQTTERLKAACPPEQLMSRVKAEAQLALLNCATPDSVIRFCNSVNLHMANSLADTYFKQQQHTSFADFLRAHVHSGSQCQTLFTEVTTFSRLLTSADSACLEREVQGKAQRPKILFLQQFDTEYSFLKGIRDFLEATSGNKILIIQADFEDGSQNAQLIASAKYTVVNEINKVDLGEASVFVYFIMKLARVEGGTSYVGFHGGLWQSVHIDDLRRSKDMISDMAALQNLTISQMLCEDSGKTKEEEENEMEAEASVPETERLEDGVLDTTVLLRSCVQSAVGMLRDQNEDLSRSRKRIEILLSFLSKEDVLKASFLKITKARLSNLLKKQEENSLYSKNWVLREASNLSALQEAGTFRNTLWKRVQNMITPFLALLIAVIDRNGNLELLVRPTPEWVTKLWMFIFSDTKLLTIPYNVGKNSSQTEIILVQNSMMVSADAGNGMPFSWRIKEYLDEMWLETQYIQNIEGESEKFVDIFQKTALGKFISSLTEEERQMLFQCYITDFIVLTINVSSQEELQCLQIAFLSCINEWKATSPRREDTVPCLPWVHLGYNQFKSRLQNFSRILAVHPNVVGPLMKLKGQRMQHSEMVSDVLAAIVCAEELENQVQTAIPATWLQKVKNLQMPVEFLCKENDLQRSGSQSKRQLVCWNRVFSMSLFVEHVLFGINTLMPEFESLVKKYTLLLAKCFQRDSDMKTHPTFVAVMKVLCECKEEVSHRLYRYGLKECPICLGEPKDPVCLHCYHVFCQKCITTWLIPAQMHCPVCRVAVEDVDLTVSEELRYFFLAAIAKNALFRQRCNSFFIDVVTTMCFKDNEPPETGVIQELLNLLFVHKDLLKGSVHPTTYTKFLSPFDDEVDETPIIRSVMLKLLLKYSFSEVKNDVQDYLSRVEHSRILEKNDKKELCLLFVNCLEVRLIEVLQFYARCVFAFSSSVQDQAEEKQRYLANVNAFCSLSKNNWHRVYLVRKIANQYGMEFAQKLVTEAQFNWVFPAEILQQVRKSSQSNHIDRYLACGKNYSVLRDAVGKAMIECKTEDLLEAEKVGHALLNKILAEDNIASEAAASSPQFDGRYHAGFISLNVCFQQISAMTEFIQNSRVLNSPDMQNFAACLVTNKLPSLLAVDPQSFSHNGALIEMAVHTSAVLLCGQNPILQPLRNLAFAPDTMEHSFLPTMPEDIMAQARAWEGMSALHWYSKLLLCFLSKQKSLCILSGRHNEDRTQTGHILGDAQRRKEMVEVSDRPMSQVVFILIRLLTHLAMLLGATKDPQSLQKIIKPPVRNSVTFLQQHIQEDLAQMTKTLGKSVDETINILHLVLSSLLKDPHQHSGPVQFDGTLSTKEKRNKWERIVADTVIAPELEGLDKKLLKLNKEIQEDERISSNAVVKMVYGDPVNFLSQLPKDSHIHHSKMWSCRKRISVENLGHIVQQNNAKDAVPLLWKFLQKETELRLVKTLPEILALQRELVRQFQNIADVKRCTIRDFLNEPRSDVMRDLLQRRVNMFLSVWNKLRRSLDTNGEIKLPEGYCDADLTMDSTLEVLLPRRQGLGLCSTALASYLISLHNNFIYLVNKHTKEDDRYLISPSEVADLHLISYEVERDLIPLILSNCQYSMEKGGETLQHFDLERIQQQVISKFLQGKPLITLTGIPTLVYRHDRNYEELFKDVRNKLDQSALPSSVMNTISGELQSYSDVCDALSVIEITLGFLAMAGENAEMFLTDYIANVLQMGDQTNPHALGRCRLKHSIALWQLLSTRKSEQLLRIKRDPFVDINAQYKVSLTPEIDKLLNTYLVHSRLETFLQELHEMIILKLKRVKNVDEFRPLWSLKESLLPLLDEKESELAAELQDAFPDEILLSHATATWKAAALFKRERRES</sequence>
<evidence type="ECO:0000256" key="9">
    <source>
        <dbReference type="ARBA" id="ARBA00022677"/>
    </source>
</evidence>
<dbReference type="SMART" id="SM00184">
    <property type="entry name" value="RING"/>
    <property type="match status" value="1"/>
</dbReference>
<dbReference type="GO" id="GO:0016020">
    <property type="term" value="C:membrane"/>
    <property type="evidence" value="ECO:0007669"/>
    <property type="project" value="TreeGrafter"/>
</dbReference>
<dbReference type="GO" id="GO:0002376">
    <property type="term" value="P:immune system process"/>
    <property type="evidence" value="ECO:0007669"/>
    <property type="project" value="UniProtKB-KW"/>
</dbReference>
<keyword evidence="12" id="KW-0547">Nucleotide-binding</keyword>
<evidence type="ECO:0000256" key="4">
    <source>
        <dbReference type="ARBA" id="ARBA00004906"/>
    </source>
</evidence>
<feature type="region of interest" description="Disordered" evidence="23">
    <location>
        <begin position="2945"/>
        <end position="2965"/>
    </location>
</feature>
<evidence type="ECO:0000256" key="23">
    <source>
        <dbReference type="SAM" id="MobiDB-lite"/>
    </source>
</evidence>
<dbReference type="InterPro" id="IPR027417">
    <property type="entry name" value="P-loop_NTPase"/>
</dbReference>
<dbReference type="Pfam" id="PF00097">
    <property type="entry name" value="zf-C3HC4"/>
    <property type="match status" value="1"/>
</dbReference>
<evidence type="ECO:0000256" key="24">
    <source>
        <dbReference type="SAM" id="Phobius"/>
    </source>
</evidence>
<evidence type="ECO:0000256" key="19">
    <source>
        <dbReference type="ARBA" id="ARBA00023098"/>
    </source>
</evidence>
<evidence type="ECO:0000256" key="12">
    <source>
        <dbReference type="ARBA" id="ARBA00022741"/>
    </source>
</evidence>
<dbReference type="GO" id="GO:0006511">
    <property type="term" value="P:ubiquitin-dependent protein catabolic process"/>
    <property type="evidence" value="ECO:0007669"/>
    <property type="project" value="TreeGrafter"/>
</dbReference>
<dbReference type="GO" id="GO:0005730">
    <property type="term" value="C:nucleolus"/>
    <property type="evidence" value="ECO:0007669"/>
    <property type="project" value="TreeGrafter"/>
</dbReference>
<dbReference type="GO" id="GO:0061630">
    <property type="term" value="F:ubiquitin protein ligase activity"/>
    <property type="evidence" value="ECO:0007669"/>
    <property type="project" value="UniProtKB-EC"/>
</dbReference>
<keyword evidence="11" id="KW-0479">Metal-binding</keyword>
<dbReference type="PANTHER" id="PTHR22605">
    <property type="entry name" value="RZ-TYPE DOMAIN-CONTAINING PROTEIN"/>
    <property type="match status" value="1"/>
</dbReference>
<name>A0A8B9U350_9AVES</name>
<evidence type="ECO:0000256" key="8">
    <source>
        <dbReference type="ARBA" id="ARBA00022657"/>
    </source>
</evidence>
<keyword evidence="16" id="KW-0862">Zinc</keyword>
<comment type="pathway">
    <text evidence="4">Protein modification; protein ubiquitination.</text>
</comment>
<keyword evidence="24" id="KW-1133">Transmembrane helix</keyword>
<evidence type="ECO:0000259" key="25">
    <source>
        <dbReference type="PROSITE" id="PS50089"/>
    </source>
</evidence>
<evidence type="ECO:0000256" key="20">
    <source>
        <dbReference type="ARBA" id="ARBA00023268"/>
    </source>
</evidence>
<accession>A0A8B9U350</accession>
<keyword evidence="24" id="KW-0812">Transmembrane</keyword>
<evidence type="ECO:0000256" key="5">
    <source>
        <dbReference type="ARBA" id="ARBA00006914"/>
    </source>
</evidence>
<dbReference type="GO" id="GO:2000051">
    <property type="term" value="P:negative regulation of non-canonical Wnt signaling pathway"/>
    <property type="evidence" value="ECO:0007669"/>
    <property type="project" value="TreeGrafter"/>
</dbReference>
<evidence type="ECO:0000256" key="22">
    <source>
        <dbReference type="PROSITE-ProRule" id="PRU00175"/>
    </source>
</evidence>
<protein>
    <recommendedName>
        <fullName evidence="6">RING-type E3 ubiquitin transferase</fullName>
        <ecNumber evidence="6">2.3.2.27</ecNumber>
    </recommendedName>
</protein>
<dbReference type="GO" id="GO:0016887">
    <property type="term" value="F:ATP hydrolysis activity"/>
    <property type="evidence" value="ECO:0007669"/>
    <property type="project" value="InterPro"/>
</dbReference>
<evidence type="ECO:0000313" key="27">
    <source>
        <dbReference type="Proteomes" id="UP000694549"/>
    </source>
</evidence>
<dbReference type="InterPro" id="IPR031248">
    <property type="entry name" value="RNF213"/>
</dbReference>
<evidence type="ECO:0000256" key="21">
    <source>
        <dbReference type="ARBA" id="ARBA00048778"/>
    </source>
</evidence>
<evidence type="ECO:0000256" key="13">
    <source>
        <dbReference type="ARBA" id="ARBA00022771"/>
    </source>
</evidence>
<dbReference type="Proteomes" id="UP000694549">
    <property type="component" value="Unplaced"/>
</dbReference>
<evidence type="ECO:0000256" key="7">
    <source>
        <dbReference type="ARBA" id="ARBA00022490"/>
    </source>
</evidence>
<dbReference type="Gene3D" id="3.40.50.300">
    <property type="entry name" value="P-loop containing nucleotide triphosphate hydrolases"/>
    <property type="match status" value="2"/>
</dbReference>
<feature type="transmembrane region" description="Helical" evidence="24">
    <location>
        <begin position="54"/>
        <end position="78"/>
    </location>
</feature>
<comment type="catalytic activity">
    <reaction evidence="21">
        <text>ATP + H2O = ADP + phosphate + H(+)</text>
        <dbReference type="Rhea" id="RHEA:13065"/>
        <dbReference type="ChEBI" id="CHEBI:15377"/>
        <dbReference type="ChEBI" id="CHEBI:15378"/>
        <dbReference type="ChEBI" id="CHEBI:30616"/>
        <dbReference type="ChEBI" id="CHEBI:43474"/>
        <dbReference type="ChEBI" id="CHEBI:456216"/>
    </reaction>
    <physiologicalReaction direction="left-to-right" evidence="21">
        <dbReference type="Rhea" id="RHEA:13066"/>
    </physiologicalReaction>
</comment>
<keyword evidence="14" id="KW-0833">Ubl conjugation pathway</keyword>
<feature type="region of interest" description="Disordered" evidence="23">
    <location>
        <begin position="1"/>
        <end position="47"/>
    </location>
</feature>
<keyword evidence="10" id="KW-0808">Transferase</keyword>
<evidence type="ECO:0000313" key="26">
    <source>
        <dbReference type="Ensembl" id="ENSAZOP00000003101.1"/>
    </source>
</evidence>